<evidence type="ECO:0000256" key="5">
    <source>
        <dbReference type="ARBA" id="ARBA00022989"/>
    </source>
</evidence>
<feature type="chain" id="PRO_5046868069" description="Amino acid transporter" evidence="10">
    <location>
        <begin position="20"/>
        <end position="370"/>
    </location>
</feature>
<feature type="transmembrane region" description="Helical" evidence="8">
    <location>
        <begin position="290"/>
        <end position="307"/>
    </location>
</feature>
<evidence type="ECO:0000256" key="7">
    <source>
        <dbReference type="ARBA" id="ARBA00023180"/>
    </source>
</evidence>
<dbReference type="Proteomes" id="UP001434883">
    <property type="component" value="Unassembled WGS sequence"/>
</dbReference>
<dbReference type="EMBL" id="JAHRIN010017715">
    <property type="protein sequence ID" value="MEQ2197482.1"/>
    <property type="molecule type" value="Genomic_DNA"/>
</dbReference>
<keyword evidence="12" id="KW-1185">Reference proteome</keyword>
<evidence type="ECO:0000313" key="12">
    <source>
        <dbReference type="Proteomes" id="UP001434883"/>
    </source>
</evidence>
<comment type="similarity">
    <text evidence="8">Belongs to the dicarboxylate/amino acid:cation symporter (DAACS) (TC 2.A.23) family.</text>
</comment>
<evidence type="ECO:0000256" key="10">
    <source>
        <dbReference type="SAM" id="SignalP"/>
    </source>
</evidence>
<evidence type="ECO:0000256" key="4">
    <source>
        <dbReference type="ARBA" id="ARBA00022847"/>
    </source>
</evidence>
<proteinExistence type="inferred from homology"/>
<dbReference type="InterPro" id="IPR001991">
    <property type="entry name" value="Na-dicarboxylate_symporter"/>
</dbReference>
<feature type="transmembrane region" description="Helical" evidence="8">
    <location>
        <begin position="128"/>
        <end position="148"/>
    </location>
</feature>
<dbReference type="Gene3D" id="1.10.3860.10">
    <property type="entry name" value="Sodium:dicarboxylate symporter"/>
    <property type="match status" value="1"/>
</dbReference>
<evidence type="ECO:0000256" key="6">
    <source>
        <dbReference type="ARBA" id="ARBA00023136"/>
    </source>
</evidence>
<dbReference type="InterPro" id="IPR050746">
    <property type="entry name" value="DAACS"/>
</dbReference>
<feature type="transmembrane region" description="Helical" evidence="8">
    <location>
        <begin position="319"/>
        <end position="339"/>
    </location>
</feature>
<feature type="transmembrane region" description="Helical" evidence="8">
    <location>
        <begin position="160"/>
        <end position="182"/>
    </location>
</feature>
<feature type="transmembrane region" description="Helical" evidence="8">
    <location>
        <begin position="85"/>
        <end position="108"/>
    </location>
</feature>
<feature type="compositionally biased region" description="Basic and acidic residues" evidence="9">
    <location>
        <begin position="53"/>
        <end position="62"/>
    </location>
</feature>
<reference evidence="11 12" key="1">
    <citation type="submission" date="2021-06" db="EMBL/GenBank/DDBJ databases">
        <authorList>
            <person name="Palmer J.M."/>
        </authorList>
    </citation>
    <scope>NUCLEOTIDE SEQUENCE [LARGE SCALE GENOMIC DNA]</scope>
    <source>
        <strain evidence="11 12">XC_2019</strain>
        <tissue evidence="11">Muscle</tissue>
    </source>
</reference>
<evidence type="ECO:0000256" key="9">
    <source>
        <dbReference type="SAM" id="MobiDB-lite"/>
    </source>
</evidence>
<keyword evidence="2 8" id="KW-0813">Transport</keyword>
<dbReference type="SUPFAM" id="SSF118215">
    <property type="entry name" value="Proton glutamate symport protein"/>
    <property type="match status" value="1"/>
</dbReference>
<dbReference type="PROSITE" id="PS00713">
    <property type="entry name" value="NA_DICARBOXYL_SYMP_1"/>
    <property type="match status" value="1"/>
</dbReference>
<feature type="region of interest" description="Disordered" evidence="9">
    <location>
        <begin position="46"/>
        <end position="70"/>
    </location>
</feature>
<keyword evidence="3 8" id="KW-0812">Transmembrane</keyword>
<dbReference type="Pfam" id="PF00375">
    <property type="entry name" value="SDF"/>
    <property type="match status" value="1"/>
</dbReference>
<keyword evidence="4 8" id="KW-0769">Symport</keyword>
<evidence type="ECO:0000256" key="2">
    <source>
        <dbReference type="ARBA" id="ARBA00022448"/>
    </source>
</evidence>
<name>A0ABV0QQ49_9TELE</name>
<organism evidence="11 12">
    <name type="scientific">Xenoophorus captivus</name>
    <dbReference type="NCBI Taxonomy" id="1517983"/>
    <lineage>
        <taxon>Eukaryota</taxon>
        <taxon>Metazoa</taxon>
        <taxon>Chordata</taxon>
        <taxon>Craniata</taxon>
        <taxon>Vertebrata</taxon>
        <taxon>Euteleostomi</taxon>
        <taxon>Actinopterygii</taxon>
        <taxon>Neopterygii</taxon>
        <taxon>Teleostei</taxon>
        <taxon>Neoteleostei</taxon>
        <taxon>Acanthomorphata</taxon>
        <taxon>Ovalentaria</taxon>
        <taxon>Atherinomorphae</taxon>
        <taxon>Cyprinodontiformes</taxon>
        <taxon>Goodeidae</taxon>
        <taxon>Xenoophorus</taxon>
    </lineage>
</organism>
<dbReference type="PRINTS" id="PR00173">
    <property type="entry name" value="EDTRNSPORT"/>
</dbReference>
<sequence length="370" mass="41337">MNTMYHISSVSILIASLKGLQWVLLGYPKSKPSSFNLFTGRMTNQPTANLSNTKREKEKEETTPDDNTELAFKDAGHCSRNTHNLLLGLTVLGVVMGAVFGMLLRYMMVKDAAALTMVSFPGEILMRMLKMLILPLIISSLITGLAGLDARSSGRMGSRAMVYYMSTTVIAAVLGVILVLGIHPGNPKLRGSTRSTATKNQEVSSLDAFLDLIRNLFPENLVQACFQQTVLKQVVVTAPNQTEPIVENRKKLEYKWGMNVLGEFIAHVSNKFGLHASVCVYFCSKLTPLFVLQGLIGFFITFGMCMGRMGERGRIMCDFFNVLNEIIMTMVSMIMWSVSVYRHEFLFLLSVTNGCITLRLWRYHTEGQRQ</sequence>
<evidence type="ECO:0000313" key="11">
    <source>
        <dbReference type="EMBL" id="MEQ2197482.1"/>
    </source>
</evidence>
<evidence type="ECO:0000256" key="3">
    <source>
        <dbReference type="ARBA" id="ARBA00022692"/>
    </source>
</evidence>
<dbReference type="PANTHER" id="PTHR11958:SF55">
    <property type="entry name" value="AMINO ACID TRANSPORTER"/>
    <property type="match status" value="1"/>
</dbReference>
<comment type="caution">
    <text evidence="11">The sequence shown here is derived from an EMBL/GenBank/DDBJ whole genome shotgun (WGS) entry which is preliminary data.</text>
</comment>
<keyword evidence="10" id="KW-0732">Signal</keyword>
<accession>A0ABV0QQ49</accession>
<protein>
    <recommendedName>
        <fullName evidence="8">Amino acid transporter</fullName>
    </recommendedName>
</protein>
<comment type="subcellular location">
    <subcellularLocation>
        <location evidence="1 8">Membrane</location>
        <topology evidence="1 8">Multi-pass membrane protein</topology>
    </subcellularLocation>
</comment>
<keyword evidence="6 8" id="KW-0472">Membrane</keyword>
<keyword evidence="5 8" id="KW-1133">Transmembrane helix</keyword>
<evidence type="ECO:0000256" key="1">
    <source>
        <dbReference type="ARBA" id="ARBA00004141"/>
    </source>
</evidence>
<dbReference type="InterPro" id="IPR018107">
    <property type="entry name" value="Na-dicarboxylate_symporter_CS"/>
</dbReference>
<dbReference type="InterPro" id="IPR036458">
    <property type="entry name" value="Na:dicarbo_symporter_sf"/>
</dbReference>
<keyword evidence="7" id="KW-0325">Glycoprotein</keyword>
<gene>
    <name evidence="11" type="ORF">XENOCAPTIV_030117</name>
</gene>
<evidence type="ECO:0000256" key="8">
    <source>
        <dbReference type="RuleBase" id="RU361216"/>
    </source>
</evidence>
<feature type="signal peptide" evidence="10">
    <location>
        <begin position="1"/>
        <end position="19"/>
    </location>
</feature>
<dbReference type="PANTHER" id="PTHR11958">
    <property type="entry name" value="SODIUM/DICARBOXYLATE SYMPORTER-RELATED"/>
    <property type="match status" value="1"/>
</dbReference>